<dbReference type="PANTHER" id="PTHR14969:SF13">
    <property type="entry name" value="AT30094P"/>
    <property type="match status" value="1"/>
</dbReference>
<keyword evidence="3" id="KW-1185">Reference proteome</keyword>
<dbReference type="KEGG" id="seme:MIZ01_0950"/>
<dbReference type="Pfam" id="PF01569">
    <property type="entry name" value="PAP2"/>
    <property type="match status" value="1"/>
</dbReference>
<reference evidence="2 3" key="1">
    <citation type="journal article" date="2022" name="Int. J. Syst. Evol. Microbiol.">
        <title>&lt;i&gt;Sideroxyarcus emersonii&lt;/i&gt; gen. nov. sp. nov., a neutrophilic, microaerobic iron- and thiosulfate-oxidizing bacterium isolated from iron-rich wetland sediment.</title>
        <authorList>
            <person name="Kato S."/>
            <person name="Itoh T."/>
            <person name="Iino T."/>
            <person name="Ohkuma M."/>
        </authorList>
    </citation>
    <scope>NUCLEOTIDE SEQUENCE [LARGE SCALE GENOMIC DNA]</scope>
    <source>
        <strain evidence="2 3">MIZ01</strain>
    </source>
</reference>
<dbReference type="AlphaFoldDB" id="A0AAN1X9P9"/>
<gene>
    <name evidence="2" type="ORF">MIZ01_0950</name>
</gene>
<proteinExistence type="predicted"/>
<dbReference type="PANTHER" id="PTHR14969">
    <property type="entry name" value="SPHINGOSINE-1-PHOSPHATE PHOSPHOHYDROLASE"/>
    <property type="match status" value="1"/>
</dbReference>
<feature type="domain" description="Phosphatidic acid phosphatase type 2/haloperoxidase" evidence="1">
    <location>
        <begin position="115"/>
        <end position="224"/>
    </location>
</feature>
<evidence type="ECO:0000313" key="2">
    <source>
        <dbReference type="EMBL" id="BCK87179.1"/>
    </source>
</evidence>
<protein>
    <recommendedName>
        <fullName evidence="1">Phosphatidic acid phosphatase type 2/haloperoxidase domain-containing protein</fullName>
    </recommendedName>
</protein>
<evidence type="ECO:0000259" key="1">
    <source>
        <dbReference type="SMART" id="SM00014"/>
    </source>
</evidence>
<dbReference type="EMBL" id="AP023423">
    <property type="protein sequence ID" value="BCK87179.1"/>
    <property type="molecule type" value="Genomic_DNA"/>
</dbReference>
<dbReference type="InterPro" id="IPR036938">
    <property type="entry name" value="PAP2/HPO_sf"/>
</dbReference>
<dbReference type="SUPFAM" id="SSF48317">
    <property type="entry name" value="Acid phosphatase/Vanadium-dependent haloperoxidase"/>
    <property type="match status" value="1"/>
</dbReference>
<dbReference type="Proteomes" id="UP001320326">
    <property type="component" value="Chromosome"/>
</dbReference>
<dbReference type="SMART" id="SM00014">
    <property type="entry name" value="acidPPc"/>
    <property type="match status" value="1"/>
</dbReference>
<sequence>MLAALPALCAMHKAGADELSYPEIVLDDVKHVVTAPARWDETDWRTAGWASLAVAGTALIVDRPLRDEMRRHSGNDSFITQVERFGSQYAAGVVGGFYVAGALADNQTSLQVAQDGLAASLIASGIVTPTIKLVAGRSRPRAGEAIYNFRPFSDANSSFPSGHTTEAFALAAVIANHYDETWVTCASYSFAGLVGLARSYHQAHFASDIVAGAMIGTLVGKSVVAHNAALRSKKVVLLPELAPGLIGVRIAGSF</sequence>
<evidence type="ECO:0000313" key="3">
    <source>
        <dbReference type="Proteomes" id="UP001320326"/>
    </source>
</evidence>
<name>A0AAN1X9P9_9PROT</name>
<organism evidence="2 3">
    <name type="scientific">Sideroxyarcus emersonii</name>
    <dbReference type="NCBI Taxonomy" id="2764705"/>
    <lineage>
        <taxon>Bacteria</taxon>
        <taxon>Pseudomonadati</taxon>
        <taxon>Pseudomonadota</taxon>
        <taxon>Betaproteobacteria</taxon>
        <taxon>Nitrosomonadales</taxon>
        <taxon>Gallionellaceae</taxon>
        <taxon>Sideroxyarcus</taxon>
    </lineage>
</organism>
<dbReference type="InterPro" id="IPR000326">
    <property type="entry name" value="PAP2/HPO"/>
</dbReference>
<dbReference type="Gene3D" id="1.20.144.10">
    <property type="entry name" value="Phosphatidic acid phosphatase type 2/haloperoxidase"/>
    <property type="match status" value="1"/>
</dbReference>
<accession>A0AAN1X9P9</accession>